<feature type="non-terminal residue" evidence="2">
    <location>
        <position position="1"/>
    </location>
</feature>
<gene>
    <name evidence="2" type="ORF">KI387_005979</name>
</gene>
<feature type="non-terminal residue" evidence="2">
    <location>
        <position position="51"/>
    </location>
</feature>
<keyword evidence="1" id="KW-0472">Membrane</keyword>
<organism evidence="2 3">
    <name type="scientific">Taxus chinensis</name>
    <name type="common">Chinese yew</name>
    <name type="synonym">Taxus wallichiana var. chinensis</name>
    <dbReference type="NCBI Taxonomy" id="29808"/>
    <lineage>
        <taxon>Eukaryota</taxon>
        <taxon>Viridiplantae</taxon>
        <taxon>Streptophyta</taxon>
        <taxon>Embryophyta</taxon>
        <taxon>Tracheophyta</taxon>
        <taxon>Spermatophyta</taxon>
        <taxon>Pinopsida</taxon>
        <taxon>Pinidae</taxon>
        <taxon>Conifers II</taxon>
        <taxon>Cupressales</taxon>
        <taxon>Taxaceae</taxon>
        <taxon>Taxus</taxon>
    </lineage>
</organism>
<name>A0AA38GN13_TAXCH</name>
<keyword evidence="3" id="KW-1185">Reference proteome</keyword>
<dbReference type="AlphaFoldDB" id="A0AA38GN13"/>
<dbReference type="EMBL" id="JAHRHJ020000002">
    <property type="protein sequence ID" value="KAH9325801.1"/>
    <property type="molecule type" value="Genomic_DNA"/>
</dbReference>
<keyword evidence="1" id="KW-0812">Transmembrane</keyword>
<accession>A0AA38GN13</accession>
<proteinExistence type="predicted"/>
<reference evidence="2 3" key="1">
    <citation type="journal article" date="2021" name="Nat. Plants">
        <title>The Taxus genome provides insights into paclitaxel biosynthesis.</title>
        <authorList>
            <person name="Xiong X."/>
            <person name="Gou J."/>
            <person name="Liao Q."/>
            <person name="Li Y."/>
            <person name="Zhou Q."/>
            <person name="Bi G."/>
            <person name="Li C."/>
            <person name="Du R."/>
            <person name="Wang X."/>
            <person name="Sun T."/>
            <person name="Guo L."/>
            <person name="Liang H."/>
            <person name="Lu P."/>
            <person name="Wu Y."/>
            <person name="Zhang Z."/>
            <person name="Ro D.K."/>
            <person name="Shang Y."/>
            <person name="Huang S."/>
            <person name="Yan J."/>
        </authorList>
    </citation>
    <scope>NUCLEOTIDE SEQUENCE [LARGE SCALE GENOMIC DNA]</scope>
    <source>
        <strain evidence="2">Ta-2019</strain>
    </source>
</reference>
<keyword evidence="1" id="KW-1133">Transmembrane helix</keyword>
<sequence>VLFCQLRAVVRWCDFRVLCLCCAVFWVWALCVGWVGGGWWRILVGVVAALA</sequence>
<protein>
    <submittedName>
        <fullName evidence="2">Uncharacterized protein</fullName>
    </submittedName>
</protein>
<dbReference type="Proteomes" id="UP000824469">
    <property type="component" value="Unassembled WGS sequence"/>
</dbReference>
<evidence type="ECO:0000313" key="3">
    <source>
        <dbReference type="Proteomes" id="UP000824469"/>
    </source>
</evidence>
<evidence type="ECO:0000256" key="1">
    <source>
        <dbReference type="SAM" id="Phobius"/>
    </source>
</evidence>
<comment type="caution">
    <text evidence="2">The sequence shown here is derived from an EMBL/GenBank/DDBJ whole genome shotgun (WGS) entry which is preliminary data.</text>
</comment>
<feature type="transmembrane region" description="Helical" evidence="1">
    <location>
        <begin position="17"/>
        <end position="40"/>
    </location>
</feature>
<evidence type="ECO:0000313" key="2">
    <source>
        <dbReference type="EMBL" id="KAH9325801.1"/>
    </source>
</evidence>